<proteinExistence type="predicted"/>
<organism evidence="6 7">
    <name type="scientific">Caulobacter ginsengisoli</name>
    <dbReference type="NCBI Taxonomy" id="400775"/>
    <lineage>
        <taxon>Bacteria</taxon>
        <taxon>Pseudomonadati</taxon>
        <taxon>Pseudomonadota</taxon>
        <taxon>Alphaproteobacteria</taxon>
        <taxon>Caulobacterales</taxon>
        <taxon>Caulobacteraceae</taxon>
        <taxon>Caulobacter</taxon>
    </lineage>
</organism>
<keyword evidence="7" id="KW-1185">Reference proteome</keyword>
<reference evidence="6 7" key="1">
    <citation type="submission" date="2023-07" db="EMBL/GenBank/DDBJ databases">
        <title>Genomic Encyclopedia of Type Strains, Phase IV (KMG-IV): sequencing the most valuable type-strain genomes for metagenomic binning, comparative biology and taxonomic classification.</title>
        <authorList>
            <person name="Goeker M."/>
        </authorList>
    </citation>
    <scope>NUCLEOTIDE SEQUENCE [LARGE SCALE GENOMIC DNA]</scope>
    <source>
        <strain evidence="6 7">DSM 18695</strain>
    </source>
</reference>
<dbReference type="Proteomes" id="UP001228905">
    <property type="component" value="Unassembled WGS sequence"/>
</dbReference>
<dbReference type="RefSeq" id="WP_307348616.1">
    <property type="nucleotide sequence ID" value="NZ_JAUSVS010000002.1"/>
</dbReference>
<evidence type="ECO:0000313" key="7">
    <source>
        <dbReference type="Proteomes" id="UP001228905"/>
    </source>
</evidence>
<keyword evidence="2 4" id="KW-0238">DNA-binding</keyword>
<dbReference type="EMBL" id="JAUSVS010000002">
    <property type="protein sequence ID" value="MDQ0464171.1"/>
    <property type="molecule type" value="Genomic_DNA"/>
</dbReference>
<evidence type="ECO:0000259" key="5">
    <source>
        <dbReference type="PROSITE" id="PS50977"/>
    </source>
</evidence>
<dbReference type="Pfam" id="PF00440">
    <property type="entry name" value="TetR_N"/>
    <property type="match status" value="1"/>
</dbReference>
<feature type="DNA-binding region" description="H-T-H motif" evidence="4">
    <location>
        <begin position="36"/>
        <end position="55"/>
    </location>
</feature>
<dbReference type="PANTHER" id="PTHR30055:SF234">
    <property type="entry name" value="HTH-TYPE TRANSCRIPTIONAL REGULATOR BETI"/>
    <property type="match status" value="1"/>
</dbReference>
<evidence type="ECO:0000256" key="1">
    <source>
        <dbReference type="ARBA" id="ARBA00023015"/>
    </source>
</evidence>
<sequence>MTVLKRKPRVDHAARREAYVGIAAQVLLERGLHAATMRDFAEAANAPKVLFYRLFPSREALVEAVFDRVLQALENAYASPWEGYGSMVGKLLATARQDPAPFLVVLKNCRTGPTGSDWETRLRAAMKETSLPLFKPGPDAPAGAEARSQQAAGMLFGLFVDSMITWLEDRDGLDDATRIKWWGHIVREARKATREAFRLD</sequence>
<name>A0ABU0IQ85_9CAUL</name>
<keyword evidence="3" id="KW-0804">Transcription</keyword>
<evidence type="ECO:0000313" key="6">
    <source>
        <dbReference type="EMBL" id="MDQ0464171.1"/>
    </source>
</evidence>
<evidence type="ECO:0000256" key="4">
    <source>
        <dbReference type="PROSITE-ProRule" id="PRU00335"/>
    </source>
</evidence>
<accession>A0ABU0IQ85</accession>
<feature type="domain" description="HTH tetR-type" evidence="5">
    <location>
        <begin position="13"/>
        <end position="73"/>
    </location>
</feature>
<comment type="caution">
    <text evidence="6">The sequence shown here is derived from an EMBL/GenBank/DDBJ whole genome shotgun (WGS) entry which is preliminary data.</text>
</comment>
<dbReference type="InterPro" id="IPR050109">
    <property type="entry name" value="HTH-type_TetR-like_transc_reg"/>
</dbReference>
<dbReference type="Gene3D" id="1.10.357.10">
    <property type="entry name" value="Tetracycline Repressor, domain 2"/>
    <property type="match status" value="1"/>
</dbReference>
<keyword evidence="1" id="KW-0805">Transcription regulation</keyword>
<evidence type="ECO:0000256" key="2">
    <source>
        <dbReference type="ARBA" id="ARBA00023125"/>
    </source>
</evidence>
<gene>
    <name evidence="6" type="ORF">QO010_001942</name>
</gene>
<protein>
    <submittedName>
        <fullName evidence="6">AcrR family transcriptional regulator</fullName>
    </submittedName>
</protein>
<dbReference type="PANTHER" id="PTHR30055">
    <property type="entry name" value="HTH-TYPE TRANSCRIPTIONAL REGULATOR RUTR"/>
    <property type="match status" value="1"/>
</dbReference>
<dbReference type="InterPro" id="IPR009057">
    <property type="entry name" value="Homeodomain-like_sf"/>
</dbReference>
<dbReference type="SUPFAM" id="SSF46689">
    <property type="entry name" value="Homeodomain-like"/>
    <property type="match status" value="1"/>
</dbReference>
<dbReference type="PROSITE" id="PS50977">
    <property type="entry name" value="HTH_TETR_2"/>
    <property type="match status" value="1"/>
</dbReference>
<evidence type="ECO:0000256" key="3">
    <source>
        <dbReference type="ARBA" id="ARBA00023163"/>
    </source>
</evidence>
<dbReference type="InterPro" id="IPR001647">
    <property type="entry name" value="HTH_TetR"/>
</dbReference>